<accession>A0A645CKH9</accession>
<dbReference type="InterPro" id="IPR038109">
    <property type="entry name" value="DNA_bind_recomb_sf"/>
</dbReference>
<dbReference type="InterPro" id="IPR011109">
    <property type="entry name" value="DNA_bind_recombinase_dom"/>
</dbReference>
<dbReference type="EMBL" id="VSSQ01027945">
    <property type="protein sequence ID" value="MPM77447.1"/>
    <property type="molecule type" value="Genomic_DNA"/>
</dbReference>
<dbReference type="PANTHER" id="PTHR30461:SF23">
    <property type="entry name" value="DNA RECOMBINASE-RELATED"/>
    <property type="match status" value="1"/>
</dbReference>
<evidence type="ECO:0000259" key="1">
    <source>
        <dbReference type="PROSITE" id="PS51737"/>
    </source>
</evidence>
<sequence length="178" mass="20534">MIVPLKSILHDSYAKDISKKVSTSIDVKKKNGNFMSGKPPYGYIRSKTHPYKLIIQKEAAEIVKKIFCWRIEGVGVSVIAARLNEMGIPTWGKLHLKQWNQTDKGFWYGSTVTNILKNPCYLGCLVERKSEKVLYKGGVTRVIPQEEWNMIEHTHEPIITPEIFYQVQRIMNQRGEKI</sequence>
<dbReference type="PROSITE" id="PS51737">
    <property type="entry name" value="RECOMBINASE_DNA_BIND"/>
    <property type="match status" value="1"/>
</dbReference>
<comment type="caution">
    <text evidence="2">The sequence shown here is derived from an EMBL/GenBank/DDBJ whole genome shotgun (WGS) entry which is preliminary data.</text>
</comment>
<proteinExistence type="predicted"/>
<dbReference type="Gene3D" id="3.90.1750.20">
    <property type="entry name" value="Putative Large Serine Recombinase, Chain B, Domain 2"/>
    <property type="match status" value="1"/>
</dbReference>
<dbReference type="GO" id="GO:0000150">
    <property type="term" value="F:DNA strand exchange activity"/>
    <property type="evidence" value="ECO:0007669"/>
    <property type="project" value="InterPro"/>
</dbReference>
<organism evidence="2">
    <name type="scientific">bioreactor metagenome</name>
    <dbReference type="NCBI Taxonomy" id="1076179"/>
    <lineage>
        <taxon>unclassified sequences</taxon>
        <taxon>metagenomes</taxon>
        <taxon>ecological metagenomes</taxon>
    </lineage>
</organism>
<dbReference type="InterPro" id="IPR050639">
    <property type="entry name" value="SSR_resolvase"/>
</dbReference>
<reference evidence="2" key="1">
    <citation type="submission" date="2019-08" db="EMBL/GenBank/DDBJ databases">
        <authorList>
            <person name="Kucharzyk K."/>
            <person name="Murdoch R.W."/>
            <person name="Higgins S."/>
            <person name="Loffler F."/>
        </authorList>
    </citation>
    <scope>NUCLEOTIDE SEQUENCE</scope>
</reference>
<protein>
    <recommendedName>
        <fullName evidence="1">Recombinase domain-containing protein</fullName>
    </recommendedName>
</protein>
<name>A0A645CKH9_9ZZZZ</name>
<dbReference type="GO" id="GO:0003677">
    <property type="term" value="F:DNA binding"/>
    <property type="evidence" value="ECO:0007669"/>
    <property type="project" value="InterPro"/>
</dbReference>
<gene>
    <name evidence="2" type="ORF">SDC9_124450</name>
</gene>
<dbReference type="PANTHER" id="PTHR30461">
    <property type="entry name" value="DNA-INVERTASE FROM LAMBDOID PROPHAGE"/>
    <property type="match status" value="1"/>
</dbReference>
<dbReference type="Pfam" id="PF07508">
    <property type="entry name" value="Recombinase"/>
    <property type="match status" value="1"/>
</dbReference>
<evidence type="ECO:0000313" key="2">
    <source>
        <dbReference type="EMBL" id="MPM77447.1"/>
    </source>
</evidence>
<feature type="domain" description="Recombinase" evidence="1">
    <location>
        <begin position="40"/>
        <end position="177"/>
    </location>
</feature>
<dbReference type="AlphaFoldDB" id="A0A645CKH9"/>